<dbReference type="Pfam" id="PF07690">
    <property type="entry name" value="MFS_1"/>
    <property type="match status" value="1"/>
</dbReference>
<dbReference type="PANTHER" id="PTHR23505">
    <property type="entry name" value="SPINSTER"/>
    <property type="match status" value="1"/>
</dbReference>
<feature type="transmembrane region" description="Helical" evidence="6">
    <location>
        <begin position="162"/>
        <end position="184"/>
    </location>
</feature>
<name>A0A7U5BFG3_9SPHN</name>
<proteinExistence type="predicted"/>
<comment type="subcellular location">
    <subcellularLocation>
        <location evidence="1">Membrane</location>
        <topology evidence="1">Multi-pass membrane protein</topology>
    </subcellularLocation>
</comment>
<protein>
    <recommendedName>
        <fullName evidence="7">Major facilitator superfamily (MFS) profile domain-containing protein</fullName>
    </recommendedName>
</protein>
<dbReference type="InterPro" id="IPR011701">
    <property type="entry name" value="MFS"/>
</dbReference>
<keyword evidence="4 6" id="KW-1133">Transmembrane helix</keyword>
<dbReference type="Gene3D" id="1.20.1250.20">
    <property type="entry name" value="MFS general substrate transporter like domains"/>
    <property type="match status" value="1"/>
</dbReference>
<feature type="transmembrane region" description="Helical" evidence="6">
    <location>
        <begin position="252"/>
        <end position="274"/>
    </location>
</feature>
<evidence type="ECO:0000256" key="2">
    <source>
        <dbReference type="ARBA" id="ARBA00022448"/>
    </source>
</evidence>
<evidence type="ECO:0000256" key="5">
    <source>
        <dbReference type="ARBA" id="ARBA00023136"/>
    </source>
</evidence>
<dbReference type="SUPFAM" id="SSF103473">
    <property type="entry name" value="MFS general substrate transporter"/>
    <property type="match status" value="1"/>
</dbReference>
<dbReference type="AlphaFoldDB" id="A0A7U5BFG3"/>
<dbReference type="PANTHER" id="PTHR23505:SF79">
    <property type="entry name" value="PROTEIN SPINSTER"/>
    <property type="match status" value="1"/>
</dbReference>
<dbReference type="PROSITE" id="PS50850">
    <property type="entry name" value="MFS"/>
    <property type="match status" value="1"/>
</dbReference>
<feature type="transmembrane region" description="Helical" evidence="6">
    <location>
        <begin position="286"/>
        <end position="306"/>
    </location>
</feature>
<feature type="transmembrane region" description="Helical" evidence="6">
    <location>
        <begin position="217"/>
        <end position="240"/>
    </location>
</feature>
<reference evidence="8 9" key="1">
    <citation type="journal article" date="2015" name="Int. J. Syst. Evol. Microbiol.">
        <title>Sphingomonas hengshuiensis sp. nov., isolated from lake wetland.</title>
        <authorList>
            <person name="Wei S."/>
            <person name="Wang T."/>
            <person name="Liu H."/>
            <person name="Zhang C."/>
            <person name="Guo J."/>
            <person name="Wang Q."/>
            <person name="Liang K."/>
            <person name="Zhang Z."/>
        </authorList>
    </citation>
    <scope>NUCLEOTIDE SEQUENCE [LARGE SCALE GENOMIC DNA]</scope>
    <source>
        <strain evidence="8 9">WHSC-8</strain>
    </source>
</reference>
<keyword evidence="9" id="KW-1185">Reference proteome</keyword>
<evidence type="ECO:0000256" key="3">
    <source>
        <dbReference type="ARBA" id="ARBA00022692"/>
    </source>
</evidence>
<keyword evidence="5 6" id="KW-0472">Membrane</keyword>
<keyword evidence="3 6" id="KW-0812">Transmembrane</keyword>
<feature type="transmembrane region" description="Helical" evidence="6">
    <location>
        <begin position="381"/>
        <end position="401"/>
    </location>
</feature>
<feature type="transmembrane region" description="Helical" evidence="6">
    <location>
        <begin position="77"/>
        <end position="100"/>
    </location>
</feature>
<feature type="transmembrane region" description="Helical" evidence="6">
    <location>
        <begin position="312"/>
        <end position="334"/>
    </location>
</feature>
<feature type="domain" description="Major facilitator superfamily (MFS) profile" evidence="7">
    <location>
        <begin position="11"/>
        <end position="407"/>
    </location>
</feature>
<feature type="transmembrane region" description="Helical" evidence="6">
    <location>
        <begin position="346"/>
        <end position="369"/>
    </location>
</feature>
<accession>A0A7U5BFG3</accession>
<dbReference type="KEGG" id="sphi:TS85_04300"/>
<dbReference type="InterPro" id="IPR044770">
    <property type="entry name" value="MFS_spinster-like"/>
</dbReference>
<dbReference type="EMBL" id="CP010836">
    <property type="protein sequence ID" value="AJP74250.1"/>
    <property type="molecule type" value="Genomic_DNA"/>
</dbReference>
<dbReference type="InterPro" id="IPR020846">
    <property type="entry name" value="MFS_dom"/>
</dbReference>
<evidence type="ECO:0000259" key="7">
    <source>
        <dbReference type="PROSITE" id="PS50850"/>
    </source>
</evidence>
<evidence type="ECO:0000313" key="8">
    <source>
        <dbReference type="EMBL" id="AJP74250.1"/>
    </source>
</evidence>
<dbReference type="GO" id="GO:0016020">
    <property type="term" value="C:membrane"/>
    <property type="evidence" value="ECO:0007669"/>
    <property type="project" value="UniProtKB-SubCell"/>
</dbReference>
<organism evidence="8 9">
    <name type="scientific">Sphingomonas hengshuiensis</name>
    <dbReference type="NCBI Taxonomy" id="1609977"/>
    <lineage>
        <taxon>Bacteria</taxon>
        <taxon>Pseudomonadati</taxon>
        <taxon>Pseudomonadota</taxon>
        <taxon>Alphaproteobacteria</taxon>
        <taxon>Sphingomonadales</taxon>
        <taxon>Sphingomonadaceae</taxon>
        <taxon>Sphingomonas</taxon>
    </lineage>
</organism>
<evidence type="ECO:0000256" key="6">
    <source>
        <dbReference type="SAM" id="Phobius"/>
    </source>
</evidence>
<dbReference type="GO" id="GO:0022857">
    <property type="term" value="F:transmembrane transporter activity"/>
    <property type="evidence" value="ECO:0007669"/>
    <property type="project" value="InterPro"/>
</dbReference>
<keyword evidence="2" id="KW-0813">Transport</keyword>
<dbReference type="Proteomes" id="UP000032300">
    <property type="component" value="Chromosome"/>
</dbReference>
<dbReference type="InterPro" id="IPR036259">
    <property type="entry name" value="MFS_trans_sf"/>
</dbReference>
<reference evidence="8 9" key="2">
    <citation type="submission" date="2015-02" db="EMBL/GenBank/DDBJ databases">
        <title>The complete genome of Sphingomonas hengshuiensis sp. WHSC-8 isolated from soil of Hengshui Lake.</title>
        <authorList>
            <person name="Wei S."/>
            <person name="Guo J."/>
            <person name="Su C."/>
            <person name="Wu R."/>
            <person name="Zhang Z."/>
            <person name="Liang K."/>
            <person name="Li H."/>
            <person name="Wang T."/>
            <person name="Liu H."/>
            <person name="Zhang C."/>
            <person name="Li Z."/>
            <person name="Wang Q."/>
            <person name="Meng J."/>
        </authorList>
    </citation>
    <scope>NUCLEOTIDE SEQUENCE [LARGE SCALE GENOMIC DNA]</scope>
    <source>
        <strain evidence="8 9">WHSC-8</strain>
    </source>
</reference>
<dbReference type="CDD" id="cd17328">
    <property type="entry name" value="MFS_spinster_like"/>
    <property type="match status" value="1"/>
</dbReference>
<feature type="transmembrane region" description="Helical" evidence="6">
    <location>
        <begin position="50"/>
        <end position="70"/>
    </location>
</feature>
<evidence type="ECO:0000256" key="1">
    <source>
        <dbReference type="ARBA" id="ARBA00004141"/>
    </source>
</evidence>
<sequence length="421" mass="45186">MAGRPRQRAVLLFMLSATYAVNYVDRQILAILLEPIKAEFGLSDAMLGLLAGPAFALFYATMGVPIAILADRRTRTHIIGLALVCFSAATAACGLVTHFWQLLGARMLTGVGEAGTGPASQSIISDLYPPHARGRAQALYAVGVNVGTMIAFLFGGWLAHRFGWRTTFFVLGMPGLLLAPYFFLRGREPQRSVGNATPAPSMAECLRFLRDQKSYRWLVIGSGFSAFSGYGVATFVPAFLMRSHGLDPQQVGMVFAIILGIGGGICTFGSGVLIDRLSRRDARWYMWVPAWGGVVALPFWPGFLLAPDITTAVLAAIVPLSVSAVYIGPCITTIQMLAPPRMRARAAAVQLFLGNLIGLGLGPQVIGLLSDALAPVFGKDSLRYALLAGVAASMCAMFAYWRASRTLIADVARSERYAREA</sequence>
<evidence type="ECO:0000256" key="4">
    <source>
        <dbReference type="ARBA" id="ARBA00022989"/>
    </source>
</evidence>
<evidence type="ECO:0000313" key="9">
    <source>
        <dbReference type="Proteomes" id="UP000032300"/>
    </source>
</evidence>
<gene>
    <name evidence="8" type="ORF">TS85_04300</name>
</gene>